<evidence type="ECO:0000313" key="5">
    <source>
        <dbReference type="Proteomes" id="UP000818323"/>
    </source>
</evidence>
<dbReference type="Proteomes" id="UP000818323">
    <property type="component" value="Unassembled WGS sequence"/>
</dbReference>
<dbReference type="InterPro" id="IPR050602">
    <property type="entry name" value="Malonyl-ACP_OMT"/>
</dbReference>
<name>A0ABW9YSY7_9HYPH</name>
<evidence type="ECO:0000256" key="1">
    <source>
        <dbReference type="ARBA" id="ARBA00022603"/>
    </source>
</evidence>
<keyword evidence="5" id="KW-1185">Reference proteome</keyword>
<protein>
    <submittedName>
        <fullName evidence="4">Methyltransferase domain-containing protein</fullName>
    </submittedName>
</protein>
<accession>A0ABW9YSY7</accession>
<dbReference type="EMBL" id="JAAAXJ010000002">
    <property type="protein sequence ID" value="NBJ23453.1"/>
    <property type="molecule type" value="Genomic_DNA"/>
</dbReference>
<evidence type="ECO:0000256" key="3">
    <source>
        <dbReference type="SAM" id="MobiDB-lite"/>
    </source>
</evidence>
<proteinExistence type="predicted"/>
<evidence type="ECO:0000256" key="2">
    <source>
        <dbReference type="ARBA" id="ARBA00022679"/>
    </source>
</evidence>
<organism evidence="4 5">
    <name type="scientific">Microvirga arsenatis</name>
    <dbReference type="NCBI Taxonomy" id="2692265"/>
    <lineage>
        <taxon>Bacteria</taxon>
        <taxon>Pseudomonadati</taxon>
        <taxon>Pseudomonadota</taxon>
        <taxon>Alphaproteobacteria</taxon>
        <taxon>Hyphomicrobiales</taxon>
        <taxon>Methylobacteriaceae</taxon>
        <taxon>Microvirga</taxon>
    </lineage>
</organism>
<dbReference type="GO" id="GO:0008168">
    <property type="term" value="F:methyltransferase activity"/>
    <property type="evidence" value="ECO:0007669"/>
    <property type="project" value="UniProtKB-KW"/>
</dbReference>
<dbReference type="Pfam" id="PF13489">
    <property type="entry name" value="Methyltransf_23"/>
    <property type="match status" value="1"/>
</dbReference>
<gene>
    <name evidence="4" type="ORF">GR303_03695</name>
</gene>
<reference evidence="4 5" key="1">
    <citation type="submission" date="2020-01" db="EMBL/GenBank/DDBJ databases">
        <title>Microvirga sp. nov., an arsenate reduction bacterium isolated from Tibet hotspring sediments.</title>
        <authorList>
            <person name="Yuan C.-G."/>
        </authorList>
    </citation>
    <scope>NUCLEOTIDE SEQUENCE [LARGE SCALE GENOMIC DNA]</scope>
    <source>
        <strain evidence="4 5">SYSU G3D203</strain>
    </source>
</reference>
<dbReference type="InterPro" id="IPR029063">
    <property type="entry name" value="SAM-dependent_MTases_sf"/>
</dbReference>
<feature type="compositionally biased region" description="Basic and acidic residues" evidence="3">
    <location>
        <begin position="285"/>
        <end position="294"/>
    </location>
</feature>
<dbReference type="GO" id="GO:0032259">
    <property type="term" value="P:methylation"/>
    <property type="evidence" value="ECO:0007669"/>
    <property type="project" value="UniProtKB-KW"/>
</dbReference>
<dbReference type="PANTHER" id="PTHR13090:SF1">
    <property type="entry name" value="ARGININE-HYDROXYLASE NDUFAF5, MITOCHONDRIAL"/>
    <property type="match status" value="1"/>
</dbReference>
<dbReference type="Gene3D" id="3.40.50.150">
    <property type="entry name" value="Vaccinia Virus protein VP39"/>
    <property type="match status" value="1"/>
</dbReference>
<dbReference type="PANTHER" id="PTHR13090">
    <property type="entry name" value="ARGININE-HYDROXYLASE NDUFAF5, MITOCHONDRIAL"/>
    <property type="match status" value="1"/>
</dbReference>
<evidence type="ECO:0000313" key="4">
    <source>
        <dbReference type="EMBL" id="NBJ23453.1"/>
    </source>
</evidence>
<dbReference type="SUPFAM" id="SSF53335">
    <property type="entry name" value="S-adenosyl-L-methionine-dependent methyltransferases"/>
    <property type="match status" value="1"/>
</dbReference>
<dbReference type="CDD" id="cd02440">
    <property type="entry name" value="AdoMet_MTases"/>
    <property type="match status" value="1"/>
</dbReference>
<feature type="region of interest" description="Disordered" evidence="3">
    <location>
        <begin position="260"/>
        <end position="294"/>
    </location>
</feature>
<keyword evidence="1 4" id="KW-0489">Methyltransferase</keyword>
<comment type="caution">
    <text evidence="4">The sequence shown here is derived from an EMBL/GenBank/DDBJ whole genome shotgun (WGS) entry which is preliminary data.</text>
</comment>
<sequence>MSTPLVFDRPLVRRRLLRALNQGYADFLLVRAVEDLEDRLATVLRDFSLALDVGTPTPAAAQALRRSGRAGVVVRLSPVPEPGSVLGDEERLPFSGERFDLAVSLLALHSVNDLPGALVQIRRALKPDGLFVGALLGGSTLVELRQALTQAESEVEGGLSPRVAPFADLRDIGGLLQRAGFALPVTDSDLVRVRYANAFALMRDLRQMGLTNALNDRRRTPLRRATLMRAAEIYAERFGEPDGRIPATFEIVWLSGWTPHESQQKPLRPGSARMRLADALGVREGAPKPEPDKG</sequence>
<dbReference type="RefSeq" id="WP_161721346.1">
    <property type="nucleotide sequence ID" value="NZ_JAAAXI010000001.1"/>
</dbReference>
<keyword evidence="2" id="KW-0808">Transferase</keyword>